<keyword evidence="7" id="KW-0812">Transmembrane</keyword>
<sequence>MLASAGFSPSSDHVLNDSFFMNDWRRKVRAPTPYRVGGTAIQINPRTMTYFGIGVLLFLSAFVLFLPASEKHQPPDPRETMFPAYNATYPLSAPQATTDGLRYNIAVVADLDTDSKSHTKPNMWFSYLKKGYLTFDSSKSKVTVAWDSSVITLESKVSQGGRGMELSELTAFNGKLYSCDDRTGIIYEITTDGTVLPWVILQDGNGHVAKGFKCEWMAVKDNTLWVGGLGKEWTTTLGVVQNLNPQWVKSIGHHGDVLHHSWVEKYNALRTKGGFELPGYMIHESGLWSAIHKQWFFLPRRASKETYTEKDDEHRATNILFRADEDFKHITMSRVGSFNPTHGFSSFKFIPGTQDQFIVALKSEEDKGKIASYIMVFSISGDVLLPEIKIGDVKFEGIEFI</sequence>
<keyword evidence="3" id="KW-0378">Hydrolase</keyword>
<evidence type="ECO:0000256" key="7">
    <source>
        <dbReference type="SAM" id="Phobius"/>
    </source>
</evidence>
<dbReference type="GO" id="GO:0045134">
    <property type="term" value="F:UDP phosphatase activity"/>
    <property type="evidence" value="ECO:0007669"/>
    <property type="project" value="TreeGrafter"/>
</dbReference>
<keyword evidence="7" id="KW-0472">Membrane</keyword>
<feature type="binding site" evidence="6">
    <location>
        <position position="284"/>
    </location>
    <ligand>
        <name>Ca(2+)</name>
        <dbReference type="ChEBI" id="CHEBI:29108"/>
    </ligand>
</feature>
<feature type="binding site" evidence="6">
    <location>
        <position position="396"/>
    </location>
    <ligand>
        <name>Ca(2+)</name>
        <dbReference type="ChEBI" id="CHEBI:29108"/>
    </ligand>
</feature>
<accession>A0AAD9P0B4</accession>
<gene>
    <name evidence="8" type="ORF">NP493_224g03093</name>
</gene>
<dbReference type="GO" id="GO:0005509">
    <property type="term" value="F:calcium ion binding"/>
    <property type="evidence" value="ECO:0007669"/>
    <property type="project" value="InterPro"/>
</dbReference>
<comment type="similarity">
    <text evidence="5">Belongs to the apyrase family.</text>
</comment>
<comment type="caution">
    <text evidence="8">The sequence shown here is derived from an EMBL/GenBank/DDBJ whole genome shotgun (WGS) entry which is preliminary data.</text>
</comment>
<evidence type="ECO:0000256" key="1">
    <source>
        <dbReference type="ARBA" id="ARBA00001913"/>
    </source>
</evidence>
<keyword evidence="2 6" id="KW-0479">Metal-binding</keyword>
<evidence type="ECO:0000256" key="5">
    <source>
        <dbReference type="ARBA" id="ARBA00025738"/>
    </source>
</evidence>
<feature type="binding site" evidence="6">
    <location>
        <position position="215"/>
    </location>
    <ligand>
        <name>Ca(2+)</name>
        <dbReference type="ChEBI" id="CHEBI:29108"/>
    </ligand>
</feature>
<evidence type="ECO:0000256" key="3">
    <source>
        <dbReference type="ARBA" id="ARBA00022801"/>
    </source>
</evidence>
<keyword evidence="7" id="KW-1133">Transmembrane helix</keyword>
<dbReference type="Pfam" id="PF06079">
    <property type="entry name" value="Apyrase"/>
    <property type="match status" value="1"/>
</dbReference>
<keyword evidence="4 6" id="KW-0106">Calcium</keyword>
<reference evidence="8" key="1">
    <citation type="journal article" date="2023" name="Mol. Biol. Evol.">
        <title>Third-Generation Sequencing Reveals the Adaptive Role of the Epigenome in Three Deep-Sea Polychaetes.</title>
        <authorList>
            <person name="Perez M."/>
            <person name="Aroh O."/>
            <person name="Sun Y."/>
            <person name="Lan Y."/>
            <person name="Juniper S.K."/>
            <person name="Young C.R."/>
            <person name="Angers B."/>
            <person name="Qian P.Y."/>
        </authorList>
    </citation>
    <scope>NUCLEOTIDE SEQUENCE</scope>
    <source>
        <strain evidence="8">R07B-5</strain>
    </source>
</reference>
<evidence type="ECO:0000256" key="2">
    <source>
        <dbReference type="ARBA" id="ARBA00022723"/>
    </source>
</evidence>
<comment type="cofactor">
    <cofactor evidence="1 6">
        <name>Ca(2+)</name>
        <dbReference type="ChEBI" id="CHEBI:29108"/>
    </cofactor>
</comment>
<dbReference type="EMBL" id="JAODUO010000223">
    <property type="protein sequence ID" value="KAK2185782.1"/>
    <property type="molecule type" value="Genomic_DNA"/>
</dbReference>
<dbReference type="Gene3D" id="2.120.10.100">
    <property type="entry name" value="Apyrase"/>
    <property type="match status" value="1"/>
</dbReference>
<organism evidence="8 9">
    <name type="scientific">Ridgeia piscesae</name>
    <name type="common">Tubeworm</name>
    <dbReference type="NCBI Taxonomy" id="27915"/>
    <lineage>
        <taxon>Eukaryota</taxon>
        <taxon>Metazoa</taxon>
        <taxon>Spiralia</taxon>
        <taxon>Lophotrochozoa</taxon>
        <taxon>Annelida</taxon>
        <taxon>Polychaeta</taxon>
        <taxon>Sedentaria</taxon>
        <taxon>Canalipalpata</taxon>
        <taxon>Sabellida</taxon>
        <taxon>Siboglinidae</taxon>
        <taxon>Ridgeia</taxon>
    </lineage>
</organism>
<feature type="binding site" evidence="6">
    <location>
        <position position="167"/>
    </location>
    <ligand>
        <name>Ca(2+)</name>
        <dbReference type="ChEBI" id="CHEBI:29108"/>
    </ligand>
</feature>
<name>A0AAD9P0B4_RIDPI</name>
<evidence type="ECO:0008006" key="10">
    <source>
        <dbReference type="Google" id="ProtNLM"/>
    </source>
</evidence>
<dbReference type="PANTHER" id="PTHR13023:SF3">
    <property type="entry name" value="SOLUBLE CALCIUM-ACTIVATED NUCLEOTIDASE 1"/>
    <property type="match status" value="1"/>
</dbReference>
<dbReference type="GO" id="GO:0004382">
    <property type="term" value="F:GDP phosphatase activity"/>
    <property type="evidence" value="ECO:0007669"/>
    <property type="project" value="TreeGrafter"/>
</dbReference>
<dbReference type="Proteomes" id="UP001209878">
    <property type="component" value="Unassembled WGS sequence"/>
</dbReference>
<dbReference type="AlphaFoldDB" id="A0AAD9P0B4"/>
<dbReference type="GO" id="GO:0030166">
    <property type="term" value="P:proteoglycan biosynthetic process"/>
    <property type="evidence" value="ECO:0007669"/>
    <property type="project" value="TreeGrafter"/>
</dbReference>
<dbReference type="InterPro" id="IPR036258">
    <property type="entry name" value="Apyrase_sf"/>
</dbReference>
<proteinExistence type="inferred from homology"/>
<keyword evidence="9" id="KW-1185">Reference proteome</keyword>
<feature type="binding site" evidence="6">
    <location>
        <position position="168"/>
    </location>
    <ligand>
        <name>Ca(2+)</name>
        <dbReference type="ChEBI" id="CHEBI:29108"/>
    </ligand>
</feature>
<protein>
    <recommendedName>
        <fullName evidence="10">Soluble calcium-activated nucleotidase 1</fullName>
    </recommendedName>
</protein>
<dbReference type="FunFam" id="2.120.10.100:FF:000001">
    <property type="entry name" value="Soluble calcium-activated nucleotidase 1"/>
    <property type="match status" value="1"/>
</dbReference>
<feature type="binding site" evidence="6">
    <location>
        <position position="345"/>
    </location>
    <ligand>
        <name>Ca(2+)</name>
        <dbReference type="ChEBI" id="CHEBI:29108"/>
    </ligand>
</feature>
<evidence type="ECO:0000313" key="8">
    <source>
        <dbReference type="EMBL" id="KAK2185782.1"/>
    </source>
</evidence>
<feature type="transmembrane region" description="Helical" evidence="7">
    <location>
        <begin position="50"/>
        <end position="68"/>
    </location>
</feature>
<dbReference type="PANTHER" id="PTHR13023">
    <property type="entry name" value="APYRASE"/>
    <property type="match status" value="1"/>
</dbReference>
<evidence type="ECO:0000256" key="6">
    <source>
        <dbReference type="PIRSR" id="PIRSR609283-1"/>
    </source>
</evidence>
<evidence type="ECO:0000313" key="9">
    <source>
        <dbReference type="Proteomes" id="UP001209878"/>
    </source>
</evidence>
<dbReference type="SUPFAM" id="SSF101887">
    <property type="entry name" value="Apyrase"/>
    <property type="match status" value="1"/>
</dbReference>
<evidence type="ECO:0000256" key="4">
    <source>
        <dbReference type="ARBA" id="ARBA00022837"/>
    </source>
</evidence>
<dbReference type="InterPro" id="IPR009283">
    <property type="entry name" value="Apyrase"/>
</dbReference>